<dbReference type="AlphaFoldDB" id="A0A5J5ETA2"/>
<sequence length="161" mass="16974">MDGPKSVLANLDNAEGSHYEFLGCDSIQDAEATVRQVTRIVCMNDSAEEEASNCAELLVDGVEGKVARLPWGCGPGNHVVVRSLSVSENQQLPASIASRKRGDSPVMDLAFDFNFPDIKKSPDGEITMRLDFSTVPQWAADAAPMKPKPAAAAGGGAAGEL</sequence>
<accession>A0A5J5ETA2</accession>
<protein>
    <submittedName>
        <fullName evidence="1">Uncharacterized protein</fullName>
    </submittedName>
</protein>
<dbReference type="InParanoid" id="A0A5J5ETA2"/>
<name>A0A5J5ETA2_9PEZI</name>
<evidence type="ECO:0000313" key="2">
    <source>
        <dbReference type="Proteomes" id="UP000326924"/>
    </source>
</evidence>
<reference evidence="1 2" key="1">
    <citation type="submission" date="2019-09" db="EMBL/GenBank/DDBJ databases">
        <title>Draft genome of the ectomycorrhizal ascomycete Sphaerosporella brunnea.</title>
        <authorList>
            <consortium name="DOE Joint Genome Institute"/>
            <person name="Benucci G.M."/>
            <person name="Marozzi G."/>
            <person name="Antonielli L."/>
            <person name="Sanchez S."/>
            <person name="Marco P."/>
            <person name="Wang X."/>
            <person name="Falini L.B."/>
            <person name="Barry K."/>
            <person name="Haridas S."/>
            <person name="Lipzen A."/>
            <person name="Labutti K."/>
            <person name="Grigoriev I.V."/>
            <person name="Murat C."/>
            <person name="Martin F."/>
            <person name="Albertini E."/>
            <person name="Donnini D."/>
            <person name="Bonito G."/>
        </authorList>
    </citation>
    <scope>NUCLEOTIDE SEQUENCE [LARGE SCALE GENOMIC DNA]</scope>
    <source>
        <strain evidence="1 2">Sb_GMNB300</strain>
    </source>
</reference>
<keyword evidence="2" id="KW-1185">Reference proteome</keyword>
<organism evidence="1 2">
    <name type="scientific">Sphaerosporella brunnea</name>
    <dbReference type="NCBI Taxonomy" id="1250544"/>
    <lineage>
        <taxon>Eukaryota</taxon>
        <taxon>Fungi</taxon>
        <taxon>Dikarya</taxon>
        <taxon>Ascomycota</taxon>
        <taxon>Pezizomycotina</taxon>
        <taxon>Pezizomycetes</taxon>
        <taxon>Pezizales</taxon>
        <taxon>Pyronemataceae</taxon>
        <taxon>Sphaerosporella</taxon>
    </lineage>
</organism>
<proteinExistence type="predicted"/>
<dbReference type="EMBL" id="VXIS01000132">
    <property type="protein sequence ID" value="KAA8902465.1"/>
    <property type="molecule type" value="Genomic_DNA"/>
</dbReference>
<dbReference type="OrthoDB" id="3650767at2759"/>
<feature type="non-terminal residue" evidence="1">
    <location>
        <position position="161"/>
    </location>
</feature>
<gene>
    <name evidence="1" type="ORF">FN846DRAFT_955457</name>
</gene>
<evidence type="ECO:0000313" key="1">
    <source>
        <dbReference type="EMBL" id="KAA8902465.1"/>
    </source>
</evidence>
<comment type="caution">
    <text evidence="1">The sequence shown here is derived from an EMBL/GenBank/DDBJ whole genome shotgun (WGS) entry which is preliminary data.</text>
</comment>
<dbReference type="Proteomes" id="UP000326924">
    <property type="component" value="Unassembled WGS sequence"/>
</dbReference>